<organism evidence="1 2">
    <name type="scientific">Cellulomonas gelida</name>
    <dbReference type="NCBI Taxonomy" id="1712"/>
    <lineage>
        <taxon>Bacteria</taxon>
        <taxon>Bacillati</taxon>
        <taxon>Actinomycetota</taxon>
        <taxon>Actinomycetes</taxon>
        <taxon>Micrococcales</taxon>
        <taxon>Cellulomonadaceae</taxon>
        <taxon>Cellulomonas</taxon>
    </lineage>
</organism>
<dbReference type="RefSeq" id="WP_141370720.1">
    <property type="nucleotide sequence ID" value="NZ_BJLQ01000020.1"/>
</dbReference>
<reference evidence="1 2" key="1">
    <citation type="submission" date="2019-06" db="EMBL/GenBank/DDBJ databases">
        <title>Whole genome shotgun sequence of Cellulomonas gelida NBRC 3748.</title>
        <authorList>
            <person name="Hosoyama A."/>
            <person name="Uohara A."/>
            <person name="Ohji S."/>
            <person name="Ichikawa N."/>
        </authorList>
    </citation>
    <scope>NUCLEOTIDE SEQUENCE [LARGE SCALE GENOMIC DNA]</scope>
    <source>
        <strain evidence="1 2">NBRC 3748</strain>
    </source>
</reference>
<sequence length="164" mass="18183">MRLTSSDGAWVELRPVRYQSGRGRPQADGGFDFDGNWVVIDGHVRTAEGVEYSFRDPCLLTDDLREISGWLKAVADRRVPPTPWPADEASLLAFTEPNIAFSVHADVGRDIRLRVHLSLEAGPPSRGSDRPGLYEYFVDLSLTPDGLGTAAEAWDMEIAAFPRR</sequence>
<protein>
    <submittedName>
        <fullName evidence="1">Uncharacterized protein</fullName>
    </submittedName>
</protein>
<evidence type="ECO:0000313" key="2">
    <source>
        <dbReference type="Proteomes" id="UP000320461"/>
    </source>
</evidence>
<name>A0A4Y3KLR1_9CELL</name>
<keyword evidence="2" id="KW-1185">Reference proteome</keyword>
<gene>
    <name evidence="1" type="ORF">CGE01nite_20640</name>
</gene>
<accession>A0A4Y3KLR1</accession>
<proteinExistence type="predicted"/>
<dbReference type="Proteomes" id="UP000320461">
    <property type="component" value="Unassembled WGS sequence"/>
</dbReference>
<evidence type="ECO:0000313" key="1">
    <source>
        <dbReference type="EMBL" id="GEA84813.1"/>
    </source>
</evidence>
<dbReference type="EMBL" id="BJLQ01000020">
    <property type="protein sequence ID" value="GEA84813.1"/>
    <property type="molecule type" value="Genomic_DNA"/>
</dbReference>
<dbReference type="InterPro" id="IPR056510">
    <property type="entry name" value="WapI"/>
</dbReference>
<comment type="caution">
    <text evidence="1">The sequence shown here is derived from an EMBL/GenBank/DDBJ whole genome shotgun (WGS) entry which is preliminary data.</text>
</comment>
<dbReference type="Pfam" id="PF24716">
    <property type="entry name" value="WapI"/>
    <property type="match status" value="1"/>
</dbReference>
<dbReference type="OrthoDB" id="7210783at2"/>
<dbReference type="AlphaFoldDB" id="A0A4Y3KLR1"/>